<dbReference type="AlphaFoldDB" id="A0A550JF93"/>
<reference evidence="2 3" key="1">
    <citation type="submission" date="2019-07" db="EMBL/GenBank/DDBJ databases">
        <title>Insights of Desulfuromonas acetexigens electromicrobiology.</title>
        <authorList>
            <person name="Katuri K."/>
            <person name="Sapireddy V."/>
            <person name="Shaw D.R."/>
            <person name="Saikaly P."/>
        </authorList>
    </citation>
    <scope>NUCLEOTIDE SEQUENCE [LARGE SCALE GENOMIC DNA]</scope>
    <source>
        <strain evidence="2 3">2873</strain>
    </source>
</reference>
<comment type="caution">
    <text evidence="2">The sequence shown here is derived from an EMBL/GenBank/DDBJ whole genome shotgun (WGS) entry which is preliminary data.</text>
</comment>
<dbReference type="Gene3D" id="3.40.50.10610">
    <property type="entry name" value="ABC-type transport auxiliary lipoprotein component"/>
    <property type="match status" value="1"/>
</dbReference>
<organism evidence="2 3">
    <name type="scientific">Trichloromonas acetexigens</name>
    <dbReference type="NCBI Taxonomy" id="38815"/>
    <lineage>
        <taxon>Bacteria</taxon>
        <taxon>Pseudomonadati</taxon>
        <taxon>Thermodesulfobacteriota</taxon>
        <taxon>Desulfuromonadia</taxon>
        <taxon>Desulfuromonadales</taxon>
        <taxon>Trichloromonadaceae</taxon>
        <taxon>Trichloromonas</taxon>
    </lineage>
</organism>
<name>A0A550JF93_9BACT</name>
<protein>
    <recommendedName>
        <fullName evidence="4">Flagellar assembly protein T N-terminal domain-containing protein</fullName>
    </recommendedName>
</protein>
<evidence type="ECO:0000313" key="2">
    <source>
        <dbReference type="EMBL" id="TRO81876.1"/>
    </source>
</evidence>
<evidence type="ECO:0000256" key="1">
    <source>
        <dbReference type="SAM" id="SignalP"/>
    </source>
</evidence>
<evidence type="ECO:0000313" key="3">
    <source>
        <dbReference type="Proteomes" id="UP000317155"/>
    </source>
</evidence>
<feature type="chain" id="PRO_5021789364" description="Flagellar assembly protein T N-terminal domain-containing protein" evidence="1">
    <location>
        <begin position="23"/>
        <end position="372"/>
    </location>
</feature>
<dbReference type="Proteomes" id="UP000317155">
    <property type="component" value="Unassembled WGS sequence"/>
</dbReference>
<evidence type="ECO:0008006" key="4">
    <source>
        <dbReference type="Google" id="ProtNLM"/>
    </source>
</evidence>
<dbReference type="EMBL" id="VJVV01000005">
    <property type="protein sequence ID" value="TRO81876.1"/>
    <property type="molecule type" value="Genomic_DNA"/>
</dbReference>
<dbReference type="InterPro" id="IPR038180">
    <property type="entry name" value="FlgT_N_sf"/>
</dbReference>
<dbReference type="Gene3D" id="3.30.1660.40">
    <property type="entry name" value="FlgT, N-terminal domain"/>
    <property type="match status" value="1"/>
</dbReference>
<keyword evidence="1" id="KW-0732">Signal</keyword>
<keyword evidence="3" id="KW-1185">Reference proteome</keyword>
<dbReference type="RefSeq" id="WP_092057703.1">
    <property type="nucleotide sequence ID" value="NZ_FOJJ01000037.1"/>
</dbReference>
<proteinExistence type="predicted"/>
<dbReference type="OrthoDB" id="5500416at2"/>
<sequence>MKRLFLRLFAVCLLLIPSFVAAEGPSGDFTVDSEGIGNTREEALLLAKREAIEKGIGTMLVSQTEVKNFMLQKDVVITQTAGSVRRYDVLLEQHLPDGTWQVQIRAVVSLDSIRADLAALKILLESMDKPRMMVLIKEDGGNYAENAVVDYLRGKGFDLVDPAQTAALMNKGDDLIQRATQGDPVAAAKIGADNGAEYVLVGTVSKSQVANPLLQSSGMVSGQASLTAKVVNCSNGRIVASKASSGASPHISADVAQSQAAGKAAQKLMDDELFEAIVASFQDTVNNGVNLEVTVRNVADYQAQKGIAAFFEGVTGVNSVTKRGFGNGELKLSVLYRGQADAFCDAVDGQNVTGKTLAVTSVAGSGIVMTLK</sequence>
<gene>
    <name evidence="2" type="ORF">FL622_08745</name>
</gene>
<accession>A0A550JF93</accession>
<feature type="signal peptide" evidence="1">
    <location>
        <begin position="1"/>
        <end position="22"/>
    </location>
</feature>